<dbReference type="InterPro" id="IPR002048">
    <property type="entry name" value="EF_hand_dom"/>
</dbReference>
<feature type="region of interest" description="Disordered" evidence="1">
    <location>
        <begin position="191"/>
        <end position="220"/>
    </location>
</feature>
<accession>A0A286GLW4</accession>
<dbReference type="Gene3D" id="1.10.238.10">
    <property type="entry name" value="EF-hand"/>
    <property type="match status" value="2"/>
</dbReference>
<feature type="domain" description="EF-hand" evidence="3">
    <location>
        <begin position="88"/>
        <end position="123"/>
    </location>
</feature>
<keyword evidence="5" id="KW-1185">Reference proteome</keyword>
<feature type="signal peptide" evidence="2">
    <location>
        <begin position="1"/>
        <end position="23"/>
    </location>
</feature>
<evidence type="ECO:0000313" key="5">
    <source>
        <dbReference type="Proteomes" id="UP000219621"/>
    </source>
</evidence>
<dbReference type="PROSITE" id="PS50222">
    <property type="entry name" value="EF_HAND_2"/>
    <property type="match status" value="1"/>
</dbReference>
<proteinExistence type="predicted"/>
<evidence type="ECO:0000259" key="3">
    <source>
        <dbReference type="PROSITE" id="PS50222"/>
    </source>
</evidence>
<dbReference type="GO" id="GO:0005509">
    <property type="term" value="F:calcium ion binding"/>
    <property type="evidence" value="ECO:0007669"/>
    <property type="project" value="InterPro"/>
</dbReference>
<evidence type="ECO:0000313" key="4">
    <source>
        <dbReference type="EMBL" id="SOD95974.1"/>
    </source>
</evidence>
<evidence type="ECO:0000256" key="1">
    <source>
        <dbReference type="SAM" id="MobiDB-lite"/>
    </source>
</evidence>
<dbReference type="RefSeq" id="WP_176525144.1">
    <property type="nucleotide sequence ID" value="NZ_OCNJ01000005.1"/>
</dbReference>
<dbReference type="SUPFAM" id="SSF47473">
    <property type="entry name" value="EF-hand"/>
    <property type="match status" value="1"/>
</dbReference>
<reference evidence="4 5" key="1">
    <citation type="submission" date="2017-09" db="EMBL/GenBank/DDBJ databases">
        <authorList>
            <person name="Ehlers B."/>
            <person name="Leendertz F.H."/>
        </authorList>
    </citation>
    <scope>NUCLEOTIDE SEQUENCE [LARGE SCALE GENOMIC DNA]</scope>
    <source>
        <strain evidence="4 5">USBA 140</strain>
    </source>
</reference>
<dbReference type="Pfam" id="PF13202">
    <property type="entry name" value="EF-hand_5"/>
    <property type="match status" value="3"/>
</dbReference>
<dbReference type="AlphaFoldDB" id="A0A286GLW4"/>
<dbReference type="EMBL" id="OCNJ01000005">
    <property type="protein sequence ID" value="SOD95974.1"/>
    <property type="molecule type" value="Genomic_DNA"/>
</dbReference>
<protein>
    <submittedName>
        <fullName evidence="4">EF hand</fullName>
    </submittedName>
</protein>
<dbReference type="InterPro" id="IPR011992">
    <property type="entry name" value="EF-hand-dom_pair"/>
</dbReference>
<keyword evidence="2" id="KW-0732">Signal</keyword>
<gene>
    <name evidence="4" type="ORF">SAMN05421508_10589</name>
</gene>
<feature type="chain" id="PRO_5012809515" evidence="2">
    <location>
        <begin position="24"/>
        <end position="220"/>
    </location>
</feature>
<sequence>MKRTLKTLLTASAAVAVIGFATAAVIDAPALAFGGGYGHGWHHGGGPHMTMAQGQPGMGPGMGMMGGRMQQRMMQLDTDKDGAVSKAEFQAMHDQRFTALDADKDGTVSQDEFVNADPQAMGMGMGPGWNADAMPEAMKDMMAERRAFMFRGLDADDSRTLTKDELAAHAEPRFEMIDANDDGKITPDEMGRMGPRGMNGPGQGMGQGMGQGPAQPAPAQ</sequence>
<feature type="compositionally biased region" description="Gly residues" evidence="1">
    <location>
        <begin position="197"/>
        <end position="211"/>
    </location>
</feature>
<name>A0A286GLW4_9PROT</name>
<organism evidence="4 5">
    <name type="scientific">Caenispirillum bisanense</name>
    <dbReference type="NCBI Taxonomy" id="414052"/>
    <lineage>
        <taxon>Bacteria</taxon>
        <taxon>Pseudomonadati</taxon>
        <taxon>Pseudomonadota</taxon>
        <taxon>Alphaproteobacteria</taxon>
        <taxon>Rhodospirillales</taxon>
        <taxon>Novispirillaceae</taxon>
        <taxon>Caenispirillum</taxon>
    </lineage>
</organism>
<evidence type="ECO:0000256" key="2">
    <source>
        <dbReference type="SAM" id="SignalP"/>
    </source>
</evidence>
<dbReference type="PROSITE" id="PS00018">
    <property type="entry name" value="EF_HAND_1"/>
    <property type="match status" value="2"/>
</dbReference>
<dbReference type="Proteomes" id="UP000219621">
    <property type="component" value="Unassembled WGS sequence"/>
</dbReference>
<dbReference type="InterPro" id="IPR018247">
    <property type="entry name" value="EF_Hand_1_Ca_BS"/>
</dbReference>